<accession>A0A2N9GMM0</accession>
<evidence type="ECO:0000313" key="2">
    <source>
        <dbReference type="EMBL" id="SPD03696.1"/>
    </source>
</evidence>
<reference evidence="2" key="1">
    <citation type="submission" date="2018-02" db="EMBL/GenBank/DDBJ databases">
        <authorList>
            <person name="Cohen D.B."/>
            <person name="Kent A.D."/>
        </authorList>
    </citation>
    <scope>NUCLEOTIDE SEQUENCE</scope>
</reference>
<dbReference type="AlphaFoldDB" id="A0A2N9GMM0"/>
<feature type="compositionally biased region" description="Basic and acidic residues" evidence="1">
    <location>
        <begin position="59"/>
        <end position="76"/>
    </location>
</feature>
<protein>
    <submittedName>
        <fullName evidence="2">Uncharacterized protein</fullName>
    </submittedName>
</protein>
<evidence type="ECO:0000256" key="1">
    <source>
        <dbReference type="SAM" id="MobiDB-lite"/>
    </source>
</evidence>
<organism evidence="2">
    <name type="scientific">Fagus sylvatica</name>
    <name type="common">Beechnut</name>
    <dbReference type="NCBI Taxonomy" id="28930"/>
    <lineage>
        <taxon>Eukaryota</taxon>
        <taxon>Viridiplantae</taxon>
        <taxon>Streptophyta</taxon>
        <taxon>Embryophyta</taxon>
        <taxon>Tracheophyta</taxon>
        <taxon>Spermatophyta</taxon>
        <taxon>Magnoliopsida</taxon>
        <taxon>eudicotyledons</taxon>
        <taxon>Gunneridae</taxon>
        <taxon>Pentapetalae</taxon>
        <taxon>rosids</taxon>
        <taxon>fabids</taxon>
        <taxon>Fagales</taxon>
        <taxon>Fagaceae</taxon>
        <taxon>Fagus</taxon>
    </lineage>
</organism>
<name>A0A2N9GMM0_FAGSY</name>
<gene>
    <name evidence="2" type="ORF">FSB_LOCUS31578</name>
</gene>
<dbReference type="EMBL" id="OIVN01002446">
    <property type="protein sequence ID" value="SPD03696.1"/>
    <property type="molecule type" value="Genomic_DNA"/>
</dbReference>
<proteinExistence type="predicted"/>
<sequence length="162" mass="18095">MRSVRRSVRRWDRYDGVARLVYFRFYFLLEQRERNRAENGRRGWGCLGVAGGVAGGDSGRQRAESREQRAESEKRDREVKWSKSCSRVLENGLRKFFPLYSWEVDSGGFLEDSKKSSGGGGGLGETPGGAVEVVANEEGGGGLGSGRHRFGQWVLLENVVVY</sequence>
<feature type="region of interest" description="Disordered" evidence="1">
    <location>
        <begin position="55"/>
        <end position="76"/>
    </location>
</feature>